<evidence type="ECO:0000313" key="2">
    <source>
        <dbReference type="EMBL" id="GBP91296.1"/>
    </source>
</evidence>
<name>A0A4C1ZS24_EUMVA</name>
<protein>
    <submittedName>
        <fullName evidence="2">Uncharacterized protein</fullName>
    </submittedName>
</protein>
<dbReference type="EMBL" id="BGZK01002157">
    <property type="protein sequence ID" value="GBP91296.1"/>
    <property type="molecule type" value="Genomic_DNA"/>
</dbReference>
<keyword evidence="3" id="KW-1185">Reference proteome</keyword>
<comment type="caution">
    <text evidence="2">The sequence shown here is derived from an EMBL/GenBank/DDBJ whole genome shotgun (WGS) entry which is preliminary data.</text>
</comment>
<reference evidence="2 3" key="1">
    <citation type="journal article" date="2019" name="Commun. Biol.">
        <title>The bagworm genome reveals a unique fibroin gene that provides high tensile strength.</title>
        <authorList>
            <person name="Kono N."/>
            <person name="Nakamura H."/>
            <person name="Ohtoshi R."/>
            <person name="Tomita M."/>
            <person name="Numata K."/>
            <person name="Arakawa K."/>
        </authorList>
    </citation>
    <scope>NUCLEOTIDE SEQUENCE [LARGE SCALE GENOMIC DNA]</scope>
</reference>
<feature type="region of interest" description="Disordered" evidence="1">
    <location>
        <begin position="87"/>
        <end position="129"/>
    </location>
</feature>
<accession>A0A4C1ZS24</accession>
<dbReference type="Gene3D" id="3.60.10.10">
    <property type="entry name" value="Endonuclease/exonuclease/phosphatase"/>
    <property type="match status" value="1"/>
</dbReference>
<dbReference type="InterPro" id="IPR036691">
    <property type="entry name" value="Endo/exonu/phosph_ase_sf"/>
</dbReference>
<dbReference type="OrthoDB" id="415822at2759"/>
<evidence type="ECO:0000313" key="3">
    <source>
        <dbReference type="Proteomes" id="UP000299102"/>
    </source>
</evidence>
<organism evidence="2 3">
    <name type="scientific">Eumeta variegata</name>
    <name type="common">Bagworm moth</name>
    <name type="synonym">Eumeta japonica</name>
    <dbReference type="NCBI Taxonomy" id="151549"/>
    <lineage>
        <taxon>Eukaryota</taxon>
        <taxon>Metazoa</taxon>
        <taxon>Ecdysozoa</taxon>
        <taxon>Arthropoda</taxon>
        <taxon>Hexapoda</taxon>
        <taxon>Insecta</taxon>
        <taxon>Pterygota</taxon>
        <taxon>Neoptera</taxon>
        <taxon>Endopterygota</taxon>
        <taxon>Lepidoptera</taxon>
        <taxon>Glossata</taxon>
        <taxon>Ditrysia</taxon>
        <taxon>Tineoidea</taxon>
        <taxon>Psychidae</taxon>
        <taxon>Oiketicinae</taxon>
        <taxon>Eumeta</taxon>
    </lineage>
</organism>
<proteinExistence type="predicted"/>
<feature type="compositionally biased region" description="Basic and acidic residues" evidence="1">
    <location>
        <begin position="100"/>
        <end position="127"/>
    </location>
</feature>
<dbReference type="Proteomes" id="UP000299102">
    <property type="component" value="Unassembled WGS sequence"/>
</dbReference>
<evidence type="ECO:0000256" key="1">
    <source>
        <dbReference type="SAM" id="MobiDB-lite"/>
    </source>
</evidence>
<dbReference type="AlphaFoldDB" id="A0A4C1ZS24"/>
<gene>
    <name evidence="2" type="ORF">EVAR_96496_1</name>
</gene>
<sequence length="141" mass="16170">MMSRDLYNSRFDESPRGGVAGASAMTIIFLFVIGGDTPTYTKGDASFIVDLTFVTANLIRGISYWKVMDSYTASDCNAILWEIPNDRNPRRRKRQSNTVRRNDQEPDEKNYPGQRCEYEPETWHEPEPCSTLMERTNQCSA</sequence>